<sequence>MASDKPNPIELQKALGGVDYPASKQDIVDKAESSGASETVLNSLRALPDGEYDGPDKVQKAAFR</sequence>
<dbReference type="InterPro" id="IPR021527">
    <property type="entry name" value="DUF2795"/>
</dbReference>
<evidence type="ECO:0008006" key="4">
    <source>
        <dbReference type="Google" id="ProtNLM"/>
    </source>
</evidence>
<comment type="caution">
    <text evidence="2">The sequence shown here is derived from an EMBL/GenBank/DDBJ whole genome shotgun (WGS) entry which is preliminary data.</text>
</comment>
<feature type="region of interest" description="Disordered" evidence="1">
    <location>
        <begin position="30"/>
        <end position="64"/>
    </location>
</feature>
<gene>
    <name evidence="2" type="ORF">FHU37_001113</name>
</gene>
<dbReference type="EMBL" id="JACBZD010000001">
    <property type="protein sequence ID" value="NYI04170.1"/>
    <property type="molecule type" value="Genomic_DNA"/>
</dbReference>
<evidence type="ECO:0000313" key="2">
    <source>
        <dbReference type="EMBL" id="NYI04170.1"/>
    </source>
</evidence>
<dbReference type="Pfam" id="PF11387">
    <property type="entry name" value="DUF2795"/>
    <property type="match status" value="1"/>
</dbReference>
<accession>A0A852ZSC0</accession>
<dbReference type="RefSeq" id="WP_179813108.1">
    <property type="nucleotide sequence ID" value="NZ_JACBZD010000001.1"/>
</dbReference>
<feature type="compositionally biased region" description="Basic and acidic residues" evidence="1">
    <location>
        <begin position="54"/>
        <end position="64"/>
    </location>
</feature>
<evidence type="ECO:0000256" key="1">
    <source>
        <dbReference type="SAM" id="MobiDB-lite"/>
    </source>
</evidence>
<protein>
    <recommendedName>
        <fullName evidence="4">DUF2795 domain-containing protein</fullName>
    </recommendedName>
</protein>
<organism evidence="2 3">
    <name type="scientific">Allostreptomyces psammosilenae</name>
    <dbReference type="NCBI Taxonomy" id="1892865"/>
    <lineage>
        <taxon>Bacteria</taxon>
        <taxon>Bacillati</taxon>
        <taxon>Actinomycetota</taxon>
        <taxon>Actinomycetes</taxon>
        <taxon>Kitasatosporales</taxon>
        <taxon>Streptomycetaceae</taxon>
        <taxon>Allostreptomyces</taxon>
    </lineage>
</organism>
<proteinExistence type="predicted"/>
<name>A0A852ZSC0_9ACTN</name>
<dbReference type="AlphaFoldDB" id="A0A852ZSC0"/>
<keyword evidence="3" id="KW-1185">Reference proteome</keyword>
<evidence type="ECO:0000313" key="3">
    <source>
        <dbReference type="Proteomes" id="UP000567795"/>
    </source>
</evidence>
<dbReference type="Proteomes" id="UP000567795">
    <property type="component" value="Unassembled WGS sequence"/>
</dbReference>
<reference evidence="2 3" key="1">
    <citation type="submission" date="2020-07" db="EMBL/GenBank/DDBJ databases">
        <title>Sequencing the genomes of 1000 actinobacteria strains.</title>
        <authorList>
            <person name="Klenk H.-P."/>
        </authorList>
    </citation>
    <scope>NUCLEOTIDE SEQUENCE [LARGE SCALE GENOMIC DNA]</scope>
    <source>
        <strain evidence="2 3">DSM 42178</strain>
    </source>
</reference>